<protein>
    <submittedName>
        <fullName evidence="2">Uncharacterized protein</fullName>
    </submittedName>
</protein>
<comment type="caution">
    <text evidence="2">The sequence shown here is derived from an EMBL/GenBank/DDBJ whole genome shotgun (WGS) entry which is preliminary data.</text>
</comment>
<name>A0A939BD29_9CLOT</name>
<dbReference type="AlphaFoldDB" id="A0A939BD29"/>
<gene>
    <name evidence="2" type="ORF">H6A13_10270</name>
</gene>
<keyword evidence="3" id="KW-1185">Reference proteome</keyword>
<proteinExistence type="predicted"/>
<sequence length="220" mass="25980">MNKTIELESSLQKLLSILKRNREQVPRDELRTRFRNAYYQLLGQINHLLWHYICTRLTDRLYKNPYMPEDPQIEALQQAIDESGLIPEISRYVSRTYSIAAINPLIQELKSKVETALWPFVDLETCLVADLDHMEREPVIYNTITKQIWVDGEWIDHELNLEWKLLIYLRERPYDTTIPVTRKEATNEYLPNERNETNCNPVDRQGNGAGLRDHEVSGIR</sequence>
<accession>A0A939BD29</accession>
<evidence type="ECO:0000256" key="1">
    <source>
        <dbReference type="SAM" id="MobiDB-lite"/>
    </source>
</evidence>
<evidence type="ECO:0000313" key="2">
    <source>
        <dbReference type="EMBL" id="MBM6827472.1"/>
    </source>
</evidence>
<feature type="compositionally biased region" description="Basic and acidic residues" evidence="1">
    <location>
        <begin position="211"/>
        <end position="220"/>
    </location>
</feature>
<reference evidence="2" key="1">
    <citation type="submission" date="2020-08" db="EMBL/GenBank/DDBJ databases">
        <authorList>
            <person name="Cejkova D."/>
            <person name="Kubasova T."/>
            <person name="Jahodarova E."/>
            <person name="Rychlik I."/>
        </authorList>
    </citation>
    <scope>NUCLEOTIDE SEQUENCE</scope>
    <source>
        <strain evidence="2">An420c</strain>
    </source>
</reference>
<feature type="region of interest" description="Disordered" evidence="1">
    <location>
        <begin position="185"/>
        <end position="220"/>
    </location>
</feature>
<dbReference type="Proteomes" id="UP000713880">
    <property type="component" value="Unassembled WGS sequence"/>
</dbReference>
<dbReference type="EMBL" id="JACJLV010000037">
    <property type="protein sequence ID" value="MBM6827472.1"/>
    <property type="molecule type" value="Genomic_DNA"/>
</dbReference>
<feature type="compositionally biased region" description="Basic and acidic residues" evidence="1">
    <location>
        <begin position="185"/>
        <end position="196"/>
    </location>
</feature>
<reference evidence="2" key="2">
    <citation type="journal article" date="2021" name="Sci. Rep.">
        <title>The distribution of antibiotic resistance genes in chicken gut microbiota commensals.</title>
        <authorList>
            <person name="Juricova H."/>
            <person name="Matiasovicova J."/>
            <person name="Kubasova T."/>
            <person name="Cejkova D."/>
            <person name="Rychlik I."/>
        </authorList>
    </citation>
    <scope>NUCLEOTIDE SEQUENCE</scope>
    <source>
        <strain evidence="2">An420c</strain>
    </source>
</reference>
<dbReference type="RefSeq" id="WP_204909484.1">
    <property type="nucleotide sequence ID" value="NZ_JACJLV010000037.1"/>
</dbReference>
<organism evidence="2 3">
    <name type="scientific">Mordavella massiliensis</name>
    <dbReference type="NCBI Taxonomy" id="1871024"/>
    <lineage>
        <taxon>Bacteria</taxon>
        <taxon>Bacillati</taxon>
        <taxon>Bacillota</taxon>
        <taxon>Clostridia</taxon>
        <taxon>Eubacteriales</taxon>
        <taxon>Clostridiaceae</taxon>
        <taxon>Mordavella</taxon>
    </lineage>
</organism>
<evidence type="ECO:0000313" key="3">
    <source>
        <dbReference type="Proteomes" id="UP000713880"/>
    </source>
</evidence>